<gene>
    <name evidence="2" type="ORF">TNCV_2492801</name>
</gene>
<sequence>MDFTEINCRGKRGKLLGRIDRQNSRFRASKTTIIKFGLHASFVELGSAKNAVNERARKVGGYCDWKKTAYLSSSVERVQMMRCEGEKRGTTDLNRSERPSDLGSLWPGIAA</sequence>
<dbReference type="Proteomes" id="UP000887159">
    <property type="component" value="Unassembled WGS sequence"/>
</dbReference>
<comment type="caution">
    <text evidence="2">The sequence shown here is derived from an EMBL/GenBank/DDBJ whole genome shotgun (WGS) entry which is preliminary data.</text>
</comment>
<dbReference type="AlphaFoldDB" id="A0A8X6RUH1"/>
<evidence type="ECO:0000313" key="3">
    <source>
        <dbReference type="Proteomes" id="UP000887159"/>
    </source>
</evidence>
<evidence type="ECO:0000256" key="1">
    <source>
        <dbReference type="SAM" id="MobiDB-lite"/>
    </source>
</evidence>
<accession>A0A8X6RUH1</accession>
<feature type="region of interest" description="Disordered" evidence="1">
    <location>
        <begin position="84"/>
        <end position="111"/>
    </location>
</feature>
<name>A0A8X6RUH1_TRICX</name>
<feature type="compositionally biased region" description="Basic and acidic residues" evidence="1">
    <location>
        <begin position="84"/>
        <end position="100"/>
    </location>
</feature>
<proteinExistence type="predicted"/>
<keyword evidence="3" id="KW-1185">Reference proteome</keyword>
<organism evidence="2 3">
    <name type="scientific">Trichonephila clavipes</name>
    <name type="common">Golden silk orbweaver</name>
    <name type="synonym">Nephila clavipes</name>
    <dbReference type="NCBI Taxonomy" id="2585209"/>
    <lineage>
        <taxon>Eukaryota</taxon>
        <taxon>Metazoa</taxon>
        <taxon>Ecdysozoa</taxon>
        <taxon>Arthropoda</taxon>
        <taxon>Chelicerata</taxon>
        <taxon>Arachnida</taxon>
        <taxon>Araneae</taxon>
        <taxon>Araneomorphae</taxon>
        <taxon>Entelegynae</taxon>
        <taxon>Araneoidea</taxon>
        <taxon>Nephilidae</taxon>
        <taxon>Trichonephila</taxon>
    </lineage>
</organism>
<evidence type="ECO:0000313" key="2">
    <source>
        <dbReference type="EMBL" id="GFX99099.1"/>
    </source>
</evidence>
<dbReference type="EMBL" id="BMAU01021206">
    <property type="protein sequence ID" value="GFX99099.1"/>
    <property type="molecule type" value="Genomic_DNA"/>
</dbReference>
<protein>
    <submittedName>
        <fullName evidence="2">Uncharacterized protein</fullName>
    </submittedName>
</protein>
<reference evidence="2" key="1">
    <citation type="submission" date="2020-08" db="EMBL/GenBank/DDBJ databases">
        <title>Multicomponent nature underlies the extraordinary mechanical properties of spider dragline silk.</title>
        <authorList>
            <person name="Kono N."/>
            <person name="Nakamura H."/>
            <person name="Mori M."/>
            <person name="Yoshida Y."/>
            <person name="Ohtoshi R."/>
            <person name="Malay A.D."/>
            <person name="Moran D.A.P."/>
            <person name="Tomita M."/>
            <person name="Numata K."/>
            <person name="Arakawa K."/>
        </authorList>
    </citation>
    <scope>NUCLEOTIDE SEQUENCE</scope>
</reference>